<evidence type="ECO:0000313" key="3">
    <source>
        <dbReference type="Proteomes" id="UP000183809"/>
    </source>
</evidence>
<evidence type="ECO:0000313" key="2">
    <source>
        <dbReference type="EMBL" id="OJD39937.1"/>
    </source>
</evidence>
<dbReference type="PANTHER" id="PTHR33112">
    <property type="entry name" value="DOMAIN PROTEIN, PUTATIVE-RELATED"/>
    <property type="match status" value="1"/>
</dbReference>
<dbReference type="OrthoDB" id="2958217at2759"/>
<dbReference type="RefSeq" id="XP_020134924.1">
    <property type="nucleotide sequence ID" value="XM_020272295.1"/>
</dbReference>
<dbReference type="Proteomes" id="UP000183809">
    <property type="component" value="Unassembled WGS sequence"/>
</dbReference>
<dbReference type="EMBL" id="MNUE01000002">
    <property type="protein sequence ID" value="OJD39937.1"/>
    <property type="molecule type" value="Genomic_DNA"/>
</dbReference>
<comment type="caution">
    <text evidence="2">The sequence shown here is derived from an EMBL/GenBank/DDBJ whole genome shotgun (WGS) entry which is preliminary data.</text>
</comment>
<protein>
    <submittedName>
        <fullName evidence="2">Heterokaryon incompatibility protein</fullName>
    </submittedName>
</protein>
<accession>A0A1J9RHN5</accession>
<evidence type="ECO:0000259" key="1">
    <source>
        <dbReference type="Pfam" id="PF06985"/>
    </source>
</evidence>
<dbReference type="PANTHER" id="PTHR33112:SF16">
    <property type="entry name" value="HETEROKARYON INCOMPATIBILITY DOMAIN-CONTAINING PROTEIN"/>
    <property type="match status" value="1"/>
</dbReference>
<keyword evidence="3" id="KW-1185">Reference proteome</keyword>
<name>A0A1J9RHN5_9PEZI</name>
<dbReference type="AlphaFoldDB" id="A0A1J9RHN5"/>
<proteinExistence type="predicted"/>
<organism evidence="2 3">
    <name type="scientific">Diplodia corticola</name>
    <dbReference type="NCBI Taxonomy" id="236234"/>
    <lineage>
        <taxon>Eukaryota</taxon>
        <taxon>Fungi</taxon>
        <taxon>Dikarya</taxon>
        <taxon>Ascomycota</taxon>
        <taxon>Pezizomycotina</taxon>
        <taxon>Dothideomycetes</taxon>
        <taxon>Dothideomycetes incertae sedis</taxon>
        <taxon>Botryosphaeriales</taxon>
        <taxon>Botryosphaeriaceae</taxon>
        <taxon>Diplodia</taxon>
    </lineage>
</organism>
<dbReference type="STRING" id="236234.A0A1J9RHN5"/>
<sequence>MSHFRTIRDPQPLLGRYTTCIDVQCLPKTFQDAIFVTRKLGLRYVWIDSLCILQDCADDWRAESSMMRYIYLYGALNIAASAASSDHEGLSFPRNPHITRHIPISVTWDSPDLLAQKPRGAYYLFNGDIWDREVEFAPLNARGWVLQERLLAPRILHFGRNQLYWQCNTIFHSEMFPRDLRTKNLGPYVPRVSSNFMRCFSGLKKRQRKSNMPKKEDDGPYARWSELANAYSATALTRGQDKLIAVQALAETMRDATGDAYVAGLWRSRIVDDVLWRTEVDALLPSPPPRSAAASCQNAAITGRSQPWRAPTWSWASLDCQIEARSTWHYSAARGGDGDDDGKRLVRKMVPEVAGFNDVGTGQLRDARLRVEGLLYRNTQPLSFRVLESPLSLYRAAEDTTPWSMKVVLDEWDAAFAGENKYVIPTGALFFPVGSPIAGTVEGLLLEPVPRASGHFKRTAYFEVDLLLYGSDDILEEINVLEDAHDLGLAGCVDGKGRTLYPFTLL</sequence>
<feature type="domain" description="Heterokaryon incompatibility" evidence="1">
    <location>
        <begin position="23"/>
        <end position="148"/>
    </location>
</feature>
<dbReference type="Pfam" id="PF06985">
    <property type="entry name" value="HET"/>
    <property type="match status" value="1"/>
</dbReference>
<gene>
    <name evidence="2" type="ORF">BKCO1_2000108</name>
</gene>
<reference evidence="2 3" key="1">
    <citation type="submission" date="2016-10" db="EMBL/GenBank/DDBJ databases">
        <title>Proteomics and genomics reveal pathogen-plant mechanisms compatible with a hemibiotrophic lifestyle of Diplodia corticola.</title>
        <authorList>
            <person name="Fernandes I."/>
            <person name="De Jonge R."/>
            <person name="Van De Peer Y."/>
            <person name="Devreese B."/>
            <person name="Alves A."/>
            <person name="Esteves A.C."/>
        </authorList>
    </citation>
    <scope>NUCLEOTIDE SEQUENCE [LARGE SCALE GENOMIC DNA]</scope>
    <source>
        <strain evidence="2 3">CBS 112549</strain>
    </source>
</reference>
<dbReference type="InterPro" id="IPR010730">
    <property type="entry name" value="HET"/>
</dbReference>
<dbReference type="GeneID" id="31012554"/>